<feature type="coiled-coil region" evidence="4">
    <location>
        <begin position="325"/>
        <end position="418"/>
    </location>
</feature>
<name>A0ABW4JC13_9BACL</name>
<dbReference type="EMBL" id="JBHUCX010000013">
    <property type="protein sequence ID" value="MFD1673802.1"/>
    <property type="molecule type" value="Genomic_DNA"/>
</dbReference>
<feature type="coiled-coil region" evidence="4">
    <location>
        <begin position="831"/>
        <end position="948"/>
    </location>
</feature>
<protein>
    <recommendedName>
        <fullName evidence="3">Nuclease SbcCD subunit C</fullName>
    </recommendedName>
</protein>
<dbReference type="SUPFAM" id="SSF52540">
    <property type="entry name" value="P-loop containing nucleoside triphosphate hydrolases"/>
    <property type="match status" value="1"/>
</dbReference>
<proteinExistence type="inferred from homology"/>
<dbReference type="Gene3D" id="3.40.50.300">
    <property type="entry name" value="P-loop containing nucleotide triphosphate hydrolases"/>
    <property type="match status" value="2"/>
</dbReference>
<keyword evidence="4" id="KW-0175">Coiled coil</keyword>
<evidence type="ECO:0000313" key="6">
    <source>
        <dbReference type="EMBL" id="MFD1673802.1"/>
    </source>
</evidence>
<evidence type="ECO:0000256" key="4">
    <source>
        <dbReference type="SAM" id="Coils"/>
    </source>
</evidence>
<organism evidence="6 7">
    <name type="scientific">Alicyclobacillus fodiniaquatilis</name>
    <dbReference type="NCBI Taxonomy" id="1661150"/>
    <lineage>
        <taxon>Bacteria</taxon>
        <taxon>Bacillati</taxon>
        <taxon>Bacillota</taxon>
        <taxon>Bacilli</taxon>
        <taxon>Bacillales</taxon>
        <taxon>Alicyclobacillaceae</taxon>
        <taxon>Alicyclobacillus</taxon>
    </lineage>
</organism>
<dbReference type="Proteomes" id="UP001597079">
    <property type="component" value="Unassembled WGS sequence"/>
</dbReference>
<feature type="coiled-coil region" evidence="4">
    <location>
        <begin position="708"/>
        <end position="777"/>
    </location>
</feature>
<sequence length="1232" mass="136117">MRPVRLMIAGLHSFRERQEIDFTALTEMGMFGIFGPTGSGKSTILDAITLALYGDVGRAGRNTQAILNHAEKRLEVTFEFDIGAADRRKRYRVERVYKRGNGFSVEHQASRLLQLEVLDASEDYGLVVVADSKNTVNQAVRSILGLEESDFTRAVVLPQGKFAEFLQLTGSERNAMTERLFGLERYGKSLIDKVSARAKQVASEHAQISAGQAELGDASDAAVQAAEIAMQEAEAQLQHADRARKEALTRLQEAEQVRKLMAAREEAQKARDALALRSQEMAVLRRSLDRSAQAHAVWPSVEAWREAQRAVNQAREGVEVSTAALQQARTTLTAADTQLTDAEQRRASMEPELTQKQVRLLDAKALEKQLLASKETLTKVETAHQMAVSQHETARASLEEIAREVGQFARDKDDAEAQLTKHSTAPEVRQRLGEARKALDTWTERRRAEARALKQDEARALKQQTAEELVLQGRAALLELQQGDKTLAQQLAELEARSPVFTAEDLQAQRNWAAQVQLRVDGLCAAEQALADVAQRSEQAHETYEKQVETTKALREETARKEQVWRDLEAERMRRATLSESALIAQLTARLQSGLPCPVCGSLDHPHPAQVLDGHEDMGHHQWSADDDAALAQAEEAWRQAEAASRQMDTVCAQQQTAAQLLDQELEREQQHHASMAQALAACWPPQGKQMLDVSVMPQRGEAWQAFLASLRAAFTEAERALQIWETEQQRMLERKVAQQHQIQQAEQALALAQAGAEAAAQEASRQREAVAEAAADRQTAETALVQVLAALELTDASANALNDATVAAVQARLERLDDDDRLANEARRLSLAINAELTQAQSRLREAEGQAQRAEVALREQAVRLQQLRDDVLRSQTQLDHITGGITVAEALRQVERSLGQLREMCEHAQTARQAAADEVETARQAATRAEAELQLQMRRGETAERQLTDALANAAFATVEAVADALLDEEEAAAYATTLAEYEESARQWTQRCTDLARQLNGRSVDDAAWNVVRAASDEAEANFAAASETSGSTKTQLQDILRRRQRWLALEQARVALTALLTRLSALQSSLRGNSFVQYVARAQMDRVARQASDWLAGLTHGRYALTLTEDGSFLMRDDHNGGALRPVSTLSGGETFLTSLSLALALSAHIQLRGQHPLEFFFLDEGFGTLDPDLLDVVISALEKLHLSRLSIGLISHVPELRQRMHRRLVVEPAVPAGRGTKVSLELA</sequence>
<evidence type="ECO:0000256" key="2">
    <source>
        <dbReference type="ARBA" id="ARBA00011322"/>
    </source>
</evidence>
<reference evidence="7" key="1">
    <citation type="journal article" date="2019" name="Int. J. Syst. Evol. Microbiol.">
        <title>The Global Catalogue of Microorganisms (GCM) 10K type strain sequencing project: providing services to taxonomists for standard genome sequencing and annotation.</title>
        <authorList>
            <consortium name="The Broad Institute Genomics Platform"/>
            <consortium name="The Broad Institute Genome Sequencing Center for Infectious Disease"/>
            <person name="Wu L."/>
            <person name="Ma J."/>
        </authorList>
    </citation>
    <scope>NUCLEOTIDE SEQUENCE [LARGE SCALE GENOMIC DNA]</scope>
    <source>
        <strain evidence="7">CGMCC 1.12286</strain>
    </source>
</reference>
<dbReference type="InterPro" id="IPR038729">
    <property type="entry name" value="Rad50/SbcC_AAA"/>
</dbReference>
<evidence type="ECO:0000256" key="1">
    <source>
        <dbReference type="ARBA" id="ARBA00006930"/>
    </source>
</evidence>
<dbReference type="Pfam" id="PF13476">
    <property type="entry name" value="AAA_23"/>
    <property type="match status" value="1"/>
</dbReference>
<dbReference type="InterPro" id="IPR027417">
    <property type="entry name" value="P-loop_NTPase"/>
</dbReference>
<evidence type="ECO:0000313" key="7">
    <source>
        <dbReference type="Proteomes" id="UP001597079"/>
    </source>
</evidence>
<comment type="caution">
    <text evidence="6">The sequence shown here is derived from an EMBL/GenBank/DDBJ whole genome shotgun (WGS) entry which is preliminary data.</text>
</comment>
<dbReference type="Pfam" id="PF13558">
    <property type="entry name" value="SbcC_Walker_B"/>
    <property type="match status" value="1"/>
</dbReference>
<dbReference type="PANTHER" id="PTHR32114">
    <property type="entry name" value="ABC TRANSPORTER ABCH.3"/>
    <property type="match status" value="1"/>
</dbReference>
<gene>
    <name evidence="6" type="ORF">ACFSB2_03640</name>
</gene>
<accession>A0ABW4JC13</accession>
<feature type="coiled-coil region" evidence="4">
    <location>
        <begin position="223"/>
        <end position="277"/>
    </location>
</feature>
<comment type="subunit">
    <text evidence="2">Heterodimer of SbcC and SbcD.</text>
</comment>
<evidence type="ECO:0000259" key="5">
    <source>
        <dbReference type="Pfam" id="PF13476"/>
    </source>
</evidence>
<comment type="similarity">
    <text evidence="1">Belongs to the SMC family. SbcC subfamily.</text>
</comment>
<dbReference type="PANTHER" id="PTHR32114:SF2">
    <property type="entry name" value="ABC TRANSPORTER ABCH.3"/>
    <property type="match status" value="1"/>
</dbReference>
<keyword evidence="7" id="KW-1185">Reference proteome</keyword>
<evidence type="ECO:0000256" key="3">
    <source>
        <dbReference type="ARBA" id="ARBA00013368"/>
    </source>
</evidence>
<dbReference type="RefSeq" id="WP_377941347.1">
    <property type="nucleotide sequence ID" value="NZ_JBHUCX010000013.1"/>
</dbReference>
<feature type="domain" description="Rad50/SbcC-type AAA" evidence="5">
    <location>
        <begin position="5"/>
        <end position="270"/>
    </location>
</feature>